<keyword evidence="4" id="KW-1185">Reference proteome</keyword>
<reference evidence="2 3" key="1">
    <citation type="submission" date="2019-04" db="EMBL/GenBank/DDBJ databases">
        <title>Deinococcus metalilatus MA1002 mutant No.5.</title>
        <authorList>
            <person name="Park W."/>
            <person name="Park C."/>
        </authorList>
    </citation>
    <scope>NUCLEOTIDE SEQUENCE [LARGE SCALE GENOMIC DNA]</scope>
    <source>
        <strain evidence="2 3">MA1002-m5</strain>
    </source>
</reference>
<accession>A0AAJ5K3J2</accession>
<reference evidence="1 4" key="2">
    <citation type="submission" date="2020-08" db="EMBL/GenBank/DDBJ databases">
        <title>Genomic Encyclopedia of Type Strains, Phase IV (KMG-IV): sequencing the most valuable type-strain genomes for metagenomic binning, comparative biology and taxonomic classification.</title>
        <authorList>
            <person name="Goeker M."/>
        </authorList>
    </citation>
    <scope>NUCLEOTIDE SEQUENCE [LARGE SCALE GENOMIC DNA]</scope>
    <source>
        <strain evidence="1 4">DSM 105434</strain>
    </source>
</reference>
<dbReference type="EMBL" id="JACHFV010000017">
    <property type="protein sequence ID" value="MBB5297059.1"/>
    <property type="molecule type" value="Genomic_DNA"/>
</dbReference>
<evidence type="ECO:0000313" key="1">
    <source>
        <dbReference type="EMBL" id="MBB5297059.1"/>
    </source>
</evidence>
<proteinExistence type="predicted"/>
<sequence>MLKRAVYALLFGASEKTVKKYLLEGTEGVPGLTSAQTEQLLTSELMQDILAAQKNRQGQIQAEGGITTVFGKSASLSPGKTGRNPRSLMAEEMQAYELYLLKPIVDYLLQIGSEEVTITAWQHDGFTLRFKDASKRTRHNSRINRLVKDRAIRDLGMPKWQVELERVTLE</sequence>
<evidence type="ECO:0000313" key="4">
    <source>
        <dbReference type="Proteomes" id="UP000536909"/>
    </source>
</evidence>
<comment type="caution">
    <text evidence="2">The sequence shown here is derived from an EMBL/GenBank/DDBJ whole genome shotgun (WGS) entry which is preliminary data.</text>
</comment>
<dbReference type="EMBL" id="VBRC01000017">
    <property type="protein sequence ID" value="TLK22383.1"/>
    <property type="molecule type" value="Genomic_DNA"/>
</dbReference>
<protein>
    <submittedName>
        <fullName evidence="2">Uncharacterized protein</fullName>
    </submittedName>
</protein>
<dbReference type="Proteomes" id="UP000308000">
    <property type="component" value="Unassembled WGS sequence"/>
</dbReference>
<name>A0AAJ5K3J2_9DEIO</name>
<dbReference type="AlphaFoldDB" id="A0AAJ5K3J2"/>
<evidence type="ECO:0000313" key="3">
    <source>
        <dbReference type="Proteomes" id="UP000308000"/>
    </source>
</evidence>
<dbReference type="RefSeq" id="WP_129117968.1">
    <property type="nucleotide sequence ID" value="NZ_SDEC01000027.1"/>
</dbReference>
<evidence type="ECO:0000313" key="2">
    <source>
        <dbReference type="EMBL" id="TLK22383.1"/>
    </source>
</evidence>
<gene>
    <name evidence="2" type="ORF">FCS05_17960</name>
    <name evidence="1" type="ORF">HNQ10_003925</name>
</gene>
<organism evidence="2 3">
    <name type="scientific">Deinococcus metallilatus</name>
    <dbReference type="NCBI Taxonomy" id="1211322"/>
    <lineage>
        <taxon>Bacteria</taxon>
        <taxon>Thermotogati</taxon>
        <taxon>Deinococcota</taxon>
        <taxon>Deinococci</taxon>
        <taxon>Deinococcales</taxon>
        <taxon>Deinococcaceae</taxon>
        <taxon>Deinococcus</taxon>
    </lineage>
</organism>
<dbReference type="Proteomes" id="UP000536909">
    <property type="component" value="Unassembled WGS sequence"/>
</dbReference>